<evidence type="ECO:0000313" key="3">
    <source>
        <dbReference type="Proteomes" id="UP000610527"/>
    </source>
</evidence>
<sequence>MILNKSVQDRSVKSISESTNTSFHTVTRIINEAAKEIAQTPSKSLPEHIMIDELKTVNGQMSIVYCDGLTHQFGDIIESRKKRFVLDYFYHFSLEERKKVKTVSIDMFEAYIYMIQELFPNARIIIDRFHIVQSINREINTARIRLMNEVRYTDHRFYNKLKRHWKIFLTDTENLESFVYGPVKLFDKWMTPQGVLDYMLEGNDILKFTHQVGHQLRRALKLNQSEKFFSCIKDETSISKGLNRVLNTFDKFSPHIMNTFNFPHLSNGPIEGFNNKIKVQKRIAYGYHNFENFKCRIIIKERLFKKTKRKPRLKKSDFHLVA</sequence>
<dbReference type="InterPro" id="IPR047951">
    <property type="entry name" value="Transpos_ISL3"/>
</dbReference>
<comment type="caution">
    <text evidence="2">The sequence shown here is derived from an EMBL/GenBank/DDBJ whole genome shotgun (WGS) entry which is preliminary data.</text>
</comment>
<protein>
    <submittedName>
        <fullName evidence="2">ISL3 family transposase</fullName>
    </submittedName>
</protein>
<accession>A0ABX2LJH3</accession>
<reference evidence="2 3" key="1">
    <citation type="submission" date="2020-06" db="EMBL/GenBank/DDBJ databases">
        <title>Staphylococcus borealis sp. nov. -A novel member of the Staphylococcaceae family isolated from skin and blood in humans.</title>
        <authorList>
            <person name="Pain M."/>
            <person name="Wolden R."/>
            <person name="Jaen-Luchoro D."/>
            <person name="Salva-Serra F."/>
            <person name="Iglesias B.P."/>
            <person name="Karlsson R."/>
            <person name="Klingenberg C."/>
            <person name="Cavanagh J.P."/>
        </authorList>
    </citation>
    <scope>NUCLEOTIDE SEQUENCE [LARGE SCALE GENOMIC DNA]</scope>
    <source>
        <strain evidence="2 3">58-22</strain>
    </source>
</reference>
<dbReference type="PANTHER" id="PTHR33498">
    <property type="entry name" value="TRANSPOSASE FOR INSERTION SEQUENCE ELEMENT IS1557"/>
    <property type="match status" value="1"/>
</dbReference>
<evidence type="ECO:0000313" key="2">
    <source>
        <dbReference type="EMBL" id="NUI81912.1"/>
    </source>
</evidence>
<gene>
    <name evidence="2" type="ORF">HUN84_03955</name>
</gene>
<proteinExistence type="predicted"/>
<dbReference type="InterPro" id="IPR002560">
    <property type="entry name" value="Transposase_DDE"/>
</dbReference>
<evidence type="ECO:0000259" key="1">
    <source>
        <dbReference type="Pfam" id="PF01610"/>
    </source>
</evidence>
<dbReference type="Pfam" id="PF01610">
    <property type="entry name" value="DDE_Tnp_ISL3"/>
    <property type="match status" value="1"/>
</dbReference>
<dbReference type="RefSeq" id="WP_154392028.1">
    <property type="nucleotide sequence ID" value="NZ_JABVEF010000001.1"/>
</dbReference>
<organism evidence="2 3">
    <name type="scientific">Staphylococcus borealis</name>
    <dbReference type="NCBI Taxonomy" id="2742203"/>
    <lineage>
        <taxon>Bacteria</taxon>
        <taxon>Bacillati</taxon>
        <taxon>Bacillota</taxon>
        <taxon>Bacilli</taxon>
        <taxon>Bacillales</taxon>
        <taxon>Staphylococcaceae</taxon>
        <taxon>Staphylococcus</taxon>
    </lineage>
</organism>
<dbReference type="Proteomes" id="UP000610527">
    <property type="component" value="Unassembled WGS sequence"/>
</dbReference>
<dbReference type="EMBL" id="JABVEG010000002">
    <property type="protein sequence ID" value="NUI81912.1"/>
    <property type="molecule type" value="Genomic_DNA"/>
</dbReference>
<name>A0ABX2LJH3_9STAP</name>
<feature type="domain" description="Transposase IS204/IS1001/IS1096/IS1165 DDE" evidence="1">
    <location>
        <begin position="49"/>
        <end position="297"/>
    </location>
</feature>
<dbReference type="PANTHER" id="PTHR33498:SF1">
    <property type="entry name" value="TRANSPOSASE FOR INSERTION SEQUENCE ELEMENT IS1557"/>
    <property type="match status" value="1"/>
</dbReference>
<keyword evidence="3" id="KW-1185">Reference proteome</keyword>
<dbReference type="NCBIfam" id="NF033550">
    <property type="entry name" value="transpos_ISL3"/>
    <property type="match status" value="1"/>
</dbReference>